<feature type="compositionally biased region" description="Low complexity" evidence="2">
    <location>
        <begin position="218"/>
        <end position="232"/>
    </location>
</feature>
<proteinExistence type="predicted"/>
<dbReference type="Proteomes" id="UP001230426">
    <property type="component" value="Unassembled WGS sequence"/>
</dbReference>
<feature type="region of interest" description="Disordered" evidence="2">
    <location>
        <begin position="443"/>
        <end position="494"/>
    </location>
</feature>
<keyword evidence="5" id="KW-1185">Reference proteome</keyword>
<keyword evidence="3" id="KW-0472">Membrane</keyword>
<dbReference type="Gene3D" id="2.160.20.80">
    <property type="entry name" value="E3 ubiquitin-protein ligase SopA"/>
    <property type="match status" value="1"/>
</dbReference>
<keyword evidence="3" id="KW-0812">Transmembrane</keyword>
<feature type="region of interest" description="Disordered" evidence="2">
    <location>
        <begin position="218"/>
        <end position="241"/>
    </location>
</feature>
<evidence type="ECO:0000313" key="5">
    <source>
        <dbReference type="Proteomes" id="UP001230426"/>
    </source>
</evidence>
<feature type="transmembrane region" description="Helical" evidence="3">
    <location>
        <begin position="80"/>
        <end position="104"/>
    </location>
</feature>
<feature type="coiled-coil region" evidence="1">
    <location>
        <begin position="143"/>
        <end position="170"/>
    </location>
</feature>
<reference evidence="4 5" key="1">
    <citation type="submission" date="2023-07" db="EMBL/GenBank/DDBJ databases">
        <title>Sequencing the genomes of 1000 actinobacteria strains.</title>
        <authorList>
            <person name="Klenk H.-P."/>
        </authorList>
    </citation>
    <scope>NUCLEOTIDE SEQUENCE [LARGE SCALE GENOMIC DNA]</scope>
    <source>
        <strain evidence="4 5">DSM 44109</strain>
    </source>
</reference>
<dbReference type="Pfam" id="PF13576">
    <property type="entry name" value="Pentapeptide_3"/>
    <property type="match status" value="1"/>
</dbReference>
<accession>A0ABT9RJ75</accession>
<feature type="transmembrane region" description="Helical" evidence="3">
    <location>
        <begin position="12"/>
        <end position="30"/>
    </location>
</feature>
<evidence type="ECO:0000256" key="1">
    <source>
        <dbReference type="SAM" id="Coils"/>
    </source>
</evidence>
<protein>
    <submittedName>
        <fullName evidence="4">Uncharacterized protein YjbI with pentapeptide repeats</fullName>
    </submittedName>
</protein>
<feature type="transmembrane region" description="Helical" evidence="3">
    <location>
        <begin position="42"/>
        <end position="64"/>
    </location>
</feature>
<evidence type="ECO:0000256" key="2">
    <source>
        <dbReference type="SAM" id="MobiDB-lite"/>
    </source>
</evidence>
<dbReference type="InterPro" id="IPR001646">
    <property type="entry name" value="5peptide_repeat"/>
</dbReference>
<dbReference type="EMBL" id="JAUSRB010000002">
    <property type="protein sequence ID" value="MDP9868390.1"/>
    <property type="molecule type" value="Genomic_DNA"/>
</dbReference>
<gene>
    <name evidence="4" type="ORF">J2S55_007656</name>
</gene>
<evidence type="ECO:0000256" key="3">
    <source>
        <dbReference type="SAM" id="Phobius"/>
    </source>
</evidence>
<dbReference type="RefSeq" id="WP_306871203.1">
    <property type="nucleotide sequence ID" value="NZ_JAUSRB010000002.1"/>
</dbReference>
<comment type="caution">
    <text evidence="4">The sequence shown here is derived from an EMBL/GenBank/DDBJ whole genome shotgun (WGS) entry which is preliminary data.</text>
</comment>
<feature type="compositionally biased region" description="Pro residues" evidence="2">
    <location>
        <begin position="464"/>
        <end position="476"/>
    </location>
</feature>
<evidence type="ECO:0000313" key="4">
    <source>
        <dbReference type="EMBL" id="MDP9868390.1"/>
    </source>
</evidence>
<organism evidence="4 5">
    <name type="scientific">Streptosporangium brasiliense</name>
    <dbReference type="NCBI Taxonomy" id="47480"/>
    <lineage>
        <taxon>Bacteria</taxon>
        <taxon>Bacillati</taxon>
        <taxon>Actinomycetota</taxon>
        <taxon>Actinomycetes</taxon>
        <taxon>Streptosporangiales</taxon>
        <taxon>Streptosporangiaceae</taxon>
        <taxon>Streptosporangium</taxon>
    </lineage>
</organism>
<sequence>MKQRGSRPRHTTGAISLIGGAAAGGAALLTRQAAAPDLTAYVPLPGVLGLTAVVLAALGTGLILKRPGPADHTRLRVLPWWWVLIGAVLITVSIWATTAALLSLADSAPQAARRVELRAEAVKTGLTVGAGAAGLVALLLGARRQWLGERAQAHQEYDAAEKRLTELYTKAGDQLGHDKAAVRLAGLHALGRLAHDTPGHRQTITDVICAYLRMPATPSGTPTGTPDPAGHGEAATPPADPQELQVRATAQRILAEHLRWSRDEPLPPGTFWPGIDLDLTGAHLLDLDLSRCRIRRATFDGATLEGLTRFDGATFDGEATFTAAVFTRGADPREANHRAGFEKTLFNGTATFRATVFALRADFTGATFGEAALFGQAEFADWAVFRAASFNAQASFGAAAFNGEAVFRQAAFAGGVSFQQAVFADAPALWEATAQTSCAAGRLWPEGWREDPLGDGSGRAQLIQPPPQSSGPPGEPPGVGSAPAPDTDTDPALS</sequence>
<keyword evidence="1" id="KW-0175">Coiled coil</keyword>
<name>A0ABT9RJ75_9ACTN</name>
<keyword evidence="3" id="KW-1133">Transmembrane helix</keyword>